<dbReference type="AlphaFoldDB" id="A0A940WVJ2"/>
<comment type="caution">
    <text evidence="8">The sequence shown here is derived from an EMBL/GenBank/DDBJ whole genome shotgun (WGS) entry which is preliminary data.</text>
</comment>
<organism evidence="8 9">
    <name type="scientific">Halalkalibacter suaedae</name>
    <dbReference type="NCBI Taxonomy" id="2822140"/>
    <lineage>
        <taxon>Bacteria</taxon>
        <taxon>Bacillati</taxon>
        <taxon>Bacillota</taxon>
        <taxon>Bacilli</taxon>
        <taxon>Bacillales</taxon>
        <taxon>Bacillaceae</taxon>
        <taxon>Halalkalibacter</taxon>
    </lineage>
</organism>
<feature type="transmembrane region" description="Helical" evidence="6">
    <location>
        <begin position="79"/>
        <end position="101"/>
    </location>
</feature>
<dbReference type="SUPFAM" id="SSF161098">
    <property type="entry name" value="MetI-like"/>
    <property type="match status" value="1"/>
</dbReference>
<proteinExistence type="predicted"/>
<comment type="subcellular location">
    <subcellularLocation>
        <location evidence="1">Membrane</location>
        <topology evidence="1">Multi-pass membrane protein</topology>
    </subcellularLocation>
</comment>
<dbReference type="Proteomes" id="UP000678228">
    <property type="component" value="Unassembled WGS sequence"/>
</dbReference>
<feature type="transmembrane region" description="Helical" evidence="6">
    <location>
        <begin position="113"/>
        <end position="137"/>
    </location>
</feature>
<name>A0A940WVJ2_9BACI</name>
<feature type="domain" description="ABC transmembrane type-1" evidence="7">
    <location>
        <begin position="93"/>
        <end position="214"/>
    </location>
</feature>
<keyword evidence="3 6" id="KW-0812">Transmembrane</keyword>
<evidence type="ECO:0000256" key="5">
    <source>
        <dbReference type="ARBA" id="ARBA00023136"/>
    </source>
</evidence>
<keyword evidence="5 6" id="KW-0472">Membrane</keyword>
<dbReference type="EMBL" id="JAGKSQ010000010">
    <property type="protein sequence ID" value="MBP3953195.1"/>
    <property type="molecule type" value="Genomic_DNA"/>
</dbReference>
<feature type="transmembrane region" description="Helical" evidence="6">
    <location>
        <begin position="201"/>
        <end position="226"/>
    </location>
</feature>
<evidence type="ECO:0000256" key="6">
    <source>
        <dbReference type="SAM" id="Phobius"/>
    </source>
</evidence>
<evidence type="ECO:0000313" key="8">
    <source>
        <dbReference type="EMBL" id="MBP3953195.1"/>
    </source>
</evidence>
<dbReference type="InterPro" id="IPR000515">
    <property type="entry name" value="MetI-like"/>
</dbReference>
<dbReference type="GO" id="GO:0055085">
    <property type="term" value="P:transmembrane transport"/>
    <property type="evidence" value="ECO:0007669"/>
    <property type="project" value="InterPro"/>
</dbReference>
<sequence>MNNQLKVAIVLLSILVCFCLLSFFPDILQSEDEIKTFYTEEDGTILIPPYPPSSTNWLGTNQNGEDILTLLITAGRDTLLVVLAISLIRFVIAVPLGMLSYQNKGICHWIIHGLNTFFSMVPILIFTILVLNLPFLVVSEQRLLWALVLIALLECGRVGVSVQNHVRQVYQSSYMEGAIVNGSRPSTIFKYYYWRHLKPQLIVMFFLDTSKVMLLLGQLGFLSIFLSQMWLDEEGVGIVVRNTLQLWPSMLADTRQYLRSDIWIPLFPALLIAYTIFSLQLFGEGLRKQLEQRK</sequence>
<keyword evidence="2" id="KW-0813">Transport</keyword>
<feature type="transmembrane region" description="Helical" evidence="6">
    <location>
        <begin position="262"/>
        <end position="283"/>
    </location>
</feature>
<evidence type="ECO:0000256" key="4">
    <source>
        <dbReference type="ARBA" id="ARBA00022989"/>
    </source>
</evidence>
<evidence type="ECO:0000256" key="2">
    <source>
        <dbReference type="ARBA" id="ARBA00022448"/>
    </source>
</evidence>
<accession>A0A940WVJ2</accession>
<dbReference type="GO" id="GO:0016020">
    <property type="term" value="C:membrane"/>
    <property type="evidence" value="ECO:0007669"/>
    <property type="project" value="UniProtKB-SubCell"/>
</dbReference>
<evidence type="ECO:0000256" key="3">
    <source>
        <dbReference type="ARBA" id="ARBA00022692"/>
    </source>
</evidence>
<evidence type="ECO:0000313" key="9">
    <source>
        <dbReference type="Proteomes" id="UP000678228"/>
    </source>
</evidence>
<reference evidence="8" key="1">
    <citation type="submission" date="2021-03" db="EMBL/GenBank/DDBJ databases">
        <title>Bacillus suaedae sp. nov., isolated from Suaeda aralocaspica.</title>
        <authorList>
            <person name="Lei R.F.R."/>
        </authorList>
    </citation>
    <scope>NUCLEOTIDE SEQUENCE</scope>
    <source>
        <strain evidence="8">YZJH907-2</strain>
    </source>
</reference>
<dbReference type="Gene3D" id="1.10.3720.10">
    <property type="entry name" value="MetI-like"/>
    <property type="match status" value="1"/>
</dbReference>
<gene>
    <name evidence="8" type="ORF">J7W16_18895</name>
</gene>
<evidence type="ECO:0000259" key="7">
    <source>
        <dbReference type="Pfam" id="PF00528"/>
    </source>
</evidence>
<dbReference type="CDD" id="cd06261">
    <property type="entry name" value="TM_PBP2"/>
    <property type="match status" value="1"/>
</dbReference>
<protein>
    <submittedName>
        <fullName evidence="8">ABC transporter permease subunit</fullName>
    </submittedName>
</protein>
<keyword evidence="4 6" id="KW-1133">Transmembrane helix</keyword>
<feature type="transmembrane region" description="Helical" evidence="6">
    <location>
        <begin position="143"/>
        <end position="160"/>
    </location>
</feature>
<dbReference type="InterPro" id="IPR035906">
    <property type="entry name" value="MetI-like_sf"/>
</dbReference>
<dbReference type="Pfam" id="PF00528">
    <property type="entry name" value="BPD_transp_1"/>
    <property type="match status" value="1"/>
</dbReference>
<dbReference type="PANTHER" id="PTHR43839">
    <property type="entry name" value="OPPC IN A BINDING PROTEIN-DEPENDENT TRANSPORT SYSTEM"/>
    <property type="match status" value="1"/>
</dbReference>
<evidence type="ECO:0000256" key="1">
    <source>
        <dbReference type="ARBA" id="ARBA00004141"/>
    </source>
</evidence>
<dbReference type="PANTHER" id="PTHR43839:SF3">
    <property type="entry name" value="OLIGOPEPTIDE ABC TRANSPORTER, PERMEASE PROTEIN"/>
    <property type="match status" value="1"/>
</dbReference>
<keyword evidence="9" id="KW-1185">Reference proteome</keyword>
<dbReference type="RefSeq" id="WP_210599050.1">
    <property type="nucleotide sequence ID" value="NZ_JAGKSQ010000010.1"/>
</dbReference>